<keyword evidence="5 7" id="KW-1133">Transmembrane helix</keyword>
<dbReference type="Pfam" id="PF01545">
    <property type="entry name" value="Cation_efflux"/>
    <property type="match status" value="1"/>
</dbReference>
<dbReference type="InterPro" id="IPR027469">
    <property type="entry name" value="Cation_efflux_TMD_sf"/>
</dbReference>
<comment type="similarity">
    <text evidence="2">Belongs to the cation diffusion facilitator (CDF) transporter (TC 2.A.4) family.</text>
</comment>
<keyword evidence="6 7" id="KW-0472">Membrane</keyword>
<keyword evidence="3" id="KW-0813">Transport</keyword>
<dbReference type="FunFam" id="1.20.1510.10:FF:000006">
    <property type="entry name" value="Divalent cation efflux transporter"/>
    <property type="match status" value="1"/>
</dbReference>
<name>A0A1M4Y901_9THEO</name>
<dbReference type="GO" id="GO:0005886">
    <property type="term" value="C:plasma membrane"/>
    <property type="evidence" value="ECO:0007669"/>
    <property type="project" value="TreeGrafter"/>
</dbReference>
<evidence type="ECO:0000256" key="3">
    <source>
        <dbReference type="ARBA" id="ARBA00022448"/>
    </source>
</evidence>
<evidence type="ECO:0000259" key="9">
    <source>
        <dbReference type="Pfam" id="PF16916"/>
    </source>
</evidence>
<feature type="transmembrane region" description="Helical" evidence="7">
    <location>
        <begin position="180"/>
        <end position="197"/>
    </location>
</feature>
<dbReference type="InterPro" id="IPR036837">
    <property type="entry name" value="Cation_efflux_CTD_sf"/>
</dbReference>
<evidence type="ECO:0000256" key="2">
    <source>
        <dbReference type="ARBA" id="ARBA00008114"/>
    </source>
</evidence>
<dbReference type="Gene3D" id="3.30.70.1350">
    <property type="entry name" value="Cation efflux protein, cytoplasmic domain"/>
    <property type="match status" value="1"/>
</dbReference>
<dbReference type="OrthoDB" id="9806522at2"/>
<dbReference type="GO" id="GO:0006882">
    <property type="term" value="P:intracellular zinc ion homeostasis"/>
    <property type="evidence" value="ECO:0007669"/>
    <property type="project" value="TreeGrafter"/>
</dbReference>
<accession>A0A1M4Y901</accession>
<dbReference type="GO" id="GO:0015086">
    <property type="term" value="F:cadmium ion transmembrane transporter activity"/>
    <property type="evidence" value="ECO:0007669"/>
    <property type="project" value="TreeGrafter"/>
</dbReference>
<feature type="transmembrane region" description="Helical" evidence="7">
    <location>
        <begin position="78"/>
        <end position="96"/>
    </location>
</feature>
<dbReference type="SUPFAM" id="SSF161111">
    <property type="entry name" value="Cation efflux protein transmembrane domain-like"/>
    <property type="match status" value="1"/>
</dbReference>
<dbReference type="Pfam" id="PF16916">
    <property type="entry name" value="ZT_dimer"/>
    <property type="match status" value="1"/>
</dbReference>
<sequence length="288" mass="32473">MDNFKKIRNVLVSILFLNILVALAKLFYGLYIKSSSMVADGYHSLSDSSGNIIGLIGIYIASKPEDTDHPYGHKKFETYASIFISVMLFLVSYEILKNALTRFVHPVRPQIDIDSFVIMLVTLAINIFVFKYEYSAGKKLNSDILVSDSLHTSSDIYVSISVILTLLGVRLGLPVYIDPLISTIISMLIIKAAIGVIKHSSAVLCDKTVLNEEEIKDIIKDFNEVKSCHKIRSRGREDDIYVDLHVIIDPDMHVEDAHRLEHSITERIKEKIKGVKEVDVHIEPATRK</sequence>
<feature type="transmembrane region" description="Helical" evidence="7">
    <location>
        <begin position="12"/>
        <end position="32"/>
    </location>
</feature>
<dbReference type="InterPro" id="IPR027470">
    <property type="entry name" value="Cation_efflux_CTD"/>
</dbReference>
<proteinExistence type="inferred from homology"/>
<feature type="domain" description="Cation efflux protein transmembrane" evidence="8">
    <location>
        <begin position="13"/>
        <end position="205"/>
    </location>
</feature>
<evidence type="ECO:0000313" key="11">
    <source>
        <dbReference type="Proteomes" id="UP000184088"/>
    </source>
</evidence>
<reference evidence="10 11" key="1">
    <citation type="submission" date="2016-11" db="EMBL/GenBank/DDBJ databases">
        <authorList>
            <person name="Jaros S."/>
            <person name="Januszkiewicz K."/>
            <person name="Wedrychowicz H."/>
        </authorList>
    </citation>
    <scope>NUCLEOTIDE SEQUENCE [LARGE SCALE GENOMIC DNA]</scope>
    <source>
        <strain evidence="10 11">DSM 17918</strain>
    </source>
</reference>
<dbReference type="InterPro" id="IPR058533">
    <property type="entry name" value="Cation_efflux_TM"/>
</dbReference>
<protein>
    <submittedName>
        <fullName evidence="10">Cation diffusion facilitator family transporter</fullName>
    </submittedName>
</protein>
<dbReference type="RefSeq" id="WP_073342672.1">
    <property type="nucleotide sequence ID" value="NZ_FQVH01000010.1"/>
</dbReference>
<evidence type="ECO:0000256" key="5">
    <source>
        <dbReference type="ARBA" id="ARBA00022989"/>
    </source>
</evidence>
<dbReference type="SUPFAM" id="SSF160240">
    <property type="entry name" value="Cation efflux protein cytoplasmic domain-like"/>
    <property type="match status" value="1"/>
</dbReference>
<dbReference type="InterPro" id="IPR002524">
    <property type="entry name" value="Cation_efflux"/>
</dbReference>
<dbReference type="STRING" id="1121256.SAMN02746089_01170"/>
<dbReference type="Proteomes" id="UP000184088">
    <property type="component" value="Unassembled WGS sequence"/>
</dbReference>
<keyword evidence="4 7" id="KW-0812">Transmembrane</keyword>
<dbReference type="Gene3D" id="1.20.1510.10">
    <property type="entry name" value="Cation efflux protein transmembrane domain"/>
    <property type="match status" value="1"/>
</dbReference>
<evidence type="ECO:0000256" key="7">
    <source>
        <dbReference type="SAM" id="Phobius"/>
    </source>
</evidence>
<comment type="subcellular location">
    <subcellularLocation>
        <location evidence="1">Membrane</location>
        <topology evidence="1">Multi-pass membrane protein</topology>
    </subcellularLocation>
</comment>
<dbReference type="PANTHER" id="PTHR43840">
    <property type="entry name" value="MITOCHONDRIAL METAL TRANSPORTER 1-RELATED"/>
    <property type="match status" value="1"/>
</dbReference>
<dbReference type="AlphaFoldDB" id="A0A1M4Y901"/>
<evidence type="ECO:0000259" key="8">
    <source>
        <dbReference type="Pfam" id="PF01545"/>
    </source>
</evidence>
<organism evidence="10 11">
    <name type="scientific">Caldanaerobius fijiensis DSM 17918</name>
    <dbReference type="NCBI Taxonomy" id="1121256"/>
    <lineage>
        <taxon>Bacteria</taxon>
        <taxon>Bacillati</taxon>
        <taxon>Bacillota</taxon>
        <taxon>Clostridia</taxon>
        <taxon>Thermoanaerobacterales</taxon>
        <taxon>Thermoanaerobacteraceae</taxon>
        <taxon>Caldanaerobius</taxon>
    </lineage>
</organism>
<dbReference type="NCBIfam" id="TIGR01297">
    <property type="entry name" value="CDF"/>
    <property type="match status" value="1"/>
</dbReference>
<evidence type="ECO:0000256" key="6">
    <source>
        <dbReference type="ARBA" id="ARBA00023136"/>
    </source>
</evidence>
<keyword evidence="11" id="KW-1185">Reference proteome</keyword>
<dbReference type="GO" id="GO:0015093">
    <property type="term" value="F:ferrous iron transmembrane transporter activity"/>
    <property type="evidence" value="ECO:0007669"/>
    <property type="project" value="TreeGrafter"/>
</dbReference>
<dbReference type="InterPro" id="IPR050291">
    <property type="entry name" value="CDF_Transporter"/>
</dbReference>
<evidence type="ECO:0000256" key="1">
    <source>
        <dbReference type="ARBA" id="ARBA00004141"/>
    </source>
</evidence>
<dbReference type="PANTHER" id="PTHR43840:SF15">
    <property type="entry name" value="MITOCHONDRIAL METAL TRANSPORTER 1-RELATED"/>
    <property type="match status" value="1"/>
</dbReference>
<dbReference type="GO" id="GO:0015341">
    <property type="term" value="F:zinc efflux antiporter activity"/>
    <property type="evidence" value="ECO:0007669"/>
    <property type="project" value="TreeGrafter"/>
</dbReference>
<evidence type="ECO:0000256" key="4">
    <source>
        <dbReference type="ARBA" id="ARBA00022692"/>
    </source>
</evidence>
<feature type="transmembrane region" description="Helical" evidence="7">
    <location>
        <begin position="116"/>
        <end position="134"/>
    </location>
</feature>
<gene>
    <name evidence="10" type="ORF">SAMN02746089_01170</name>
</gene>
<dbReference type="EMBL" id="FQVH01000010">
    <property type="protein sequence ID" value="SHF02130.1"/>
    <property type="molecule type" value="Genomic_DNA"/>
</dbReference>
<evidence type="ECO:0000313" key="10">
    <source>
        <dbReference type="EMBL" id="SHF02130.1"/>
    </source>
</evidence>
<feature type="domain" description="Cation efflux protein cytoplasmic" evidence="9">
    <location>
        <begin position="212"/>
        <end position="284"/>
    </location>
</feature>